<dbReference type="OrthoDB" id="9761899at2"/>
<dbReference type="PROSITE" id="PS51379">
    <property type="entry name" value="4FE4S_FER_2"/>
    <property type="match status" value="2"/>
</dbReference>
<dbReference type="SUPFAM" id="SSF52218">
    <property type="entry name" value="Flavoproteins"/>
    <property type="match status" value="1"/>
</dbReference>
<keyword evidence="3" id="KW-0411">Iron-sulfur</keyword>
<dbReference type="GO" id="GO:0046872">
    <property type="term" value="F:metal ion binding"/>
    <property type="evidence" value="ECO:0007669"/>
    <property type="project" value="UniProtKB-KW"/>
</dbReference>
<dbReference type="PROSITE" id="PS00198">
    <property type="entry name" value="4FE4S_FER_1"/>
    <property type="match status" value="2"/>
</dbReference>
<dbReference type="Gene3D" id="3.40.50.360">
    <property type="match status" value="1"/>
</dbReference>
<evidence type="ECO:0000256" key="3">
    <source>
        <dbReference type="ARBA" id="ARBA00023014"/>
    </source>
</evidence>
<evidence type="ECO:0000256" key="2">
    <source>
        <dbReference type="ARBA" id="ARBA00023004"/>
    </source>
</evidence>
<dbReference type="AlphaFoldDB" id="A0A2S6HS86"/>
<keyword evidence="1" id="KW-0479">Metal-binding</keyword>
<dbReference type="NCBIfam" id="NF038196">
    <property type="entry name" value="ferrodoxin_EFR1"/>
    <property type="match status" value="1"/>
</dbReference>
<keyword evidence="2" id="KW-0408">Iron</keyword>
<dbReference type="Gene3D" id="3.30.70.20">
    <property type="match status" value="1"/>
</dbReference>
<dbReference type="InterPro" id="IPR029039">
    <property type="entry name" value="Flavoprotein-like_sf"/>
</dbReference>
<keyword evidence="6" id="KW-1185">Reference proteome</keyword>
<accession>A0A2S6HS86</accession>
<dbReference type="RefSeq" id="WP_104437144.1">
    <property type="nucleotide sequence ID" value="NZ_PTJA01000006.1"/>
</dbReference>
<organism evidence="5 6">
    <name type="scientific">Lacrimispora xylanisolvens</name>
    <dbReference type="NCBI Taxonomy" id="384636"/>
    <lineage>
        <taxon>Bacteria</taxon>
        <taxon>Bacillati</taxon>
        <taxon>Bacillota</taxon>
        <taxon>Clostridia</taxon>
        <taxon>Lachnospirales</taxon>
        <taxon>Lachnospiraceae</taxon>
        <taxon>Lacrimispora</taxon>
    </lineage>
</organism>
<reference evidence="5 6" key="1">
    <citation type="submission" date="2018-02" db="EMBL/GenBank/DDBJ databases">
        <title>Genomic Encyclopedia of Archaeal and Bacterial Type Strains, Phase II (KMG-II): from individual species to whole genera.</title>
        <authorList>
            <person name="Goeker M."/>
        </authorList>
    </citation>
    <scope>NUCLEOTIDE SEQUENCE [LARGE SCALE GENOMIC DNA]</scope>
    <source>
        <strain evidence="5 6">DSM 3808</strain>
    </source>
</reference>
<evidence type="ECO:0000259" key="4">
    <source>
        <dbReference type="PROSITE" id="PS51379"/>
    </source>
</evidence>
<dbReference type="InterPro" id="IPR017900">
    <property type="entry name" value="4Fe4S_Fe_S_CS"/>
</dbReference>
<protein>
    <submittedName>
        <fullName evidence="5">4Fe-4S binding protein</fullName>
    </submittedName>
</protein>
<feature type="domain" description="4Fe-4S ferredoxin-type" evidence="4">
    <location>
        <begin position="215"/>
        <end position="237"/>
    </location>
</feature>
<gene>
    <name evidence="5" type="ORF">BXY41_10631</name>
</gene>
<sequence>MILYFTGTGNSFYIAKKLSQALQDELLCINDRIKKNDVTRVESHKPLVFVLPTYAWRIPKVVEEWINRTEFSPNTDAYFVMNCGSDIGNAEKYLIRLCQTKTFSFKGVKEIIMPENYIALYNAPEAPEAKRIIQHAEPAIEDCVNVILHNSIFEKRPPSAADRIKSSITNPVFYSFVVKADKFKADDKCIGCGKCKVVCPLNNIELKENKPVWGNNCTHCMACICKCPVEAIEYGKNSPGKPRYQCPL</sequence>
<evidence type="ECO:0000313" key="5">
    <source>
        <dbReference type="EMBL" id="PPK80441.1"/>
    </source>
</evidence>
<dbReference type="Proteomes" id="UP000237749">
    <property type="component" value="Unassembled WGS sequence"/>
</dbReference>
<comment type="caution">
    <text evidence="5">The sequence shown here is derived from an EMBL/GenBank/DDBJ whole genome shotgun (WGS) entry which is preliminary data.</text>
</comment>
<name>A0A2S6HS86_9FIRM</name>
<dbReference type="Pfam" id="PF00037">
    <property type="entry name" value="Fer4"/>
    <property type="match status" value="1"/>
</dbReference>
<dbReference type="InterPro" id="IPR017896">
    <property type="entry name" value="4Fe4S_Fe-S-bd"/>
</dbReference>
<dbReference type="EMBL" id="PTJA01000006">
    <property type="protein sequence ID" value="PPK80441.1"/>
    <property type="molecule type" value="Genomic_DNA"/>
</dbReference>
<dbReference type="GO" id="GO:0051536">
    <property type="term" value="F:iron-sulfur cluster binding"/>
    <property type="evidence" value="ECO:0007669"/>
    <property type="project" value="UniProtKB-KW"/>
</dbReference>
<evidence type="ECO:0000313" key="6">
    <source>
        <dbReference type="Proteomes" id="UP000237749"/>
    </source>
</evidence>
<dbReference type="SUPFAM" id="SSF54862">
    <property type="entry name" value="4Fe-4S ferredoxins"/>
    <property type="match status" value="1"/>
</dbReference>
<proteinExistence type="predicted"/>
<dbReference type="InterPro" id="IPR047964">
    <property type="entry name" value="EFR1-like"/>
</dbReference>
<feature type="domain" description="4Fe-4S ferredoxin-type" evidence="4">
    <location>
        <begin position="179"/>
        <end position="209"/>
    </location>
</feature>
<evidence type="ECO:0000256" key="1">
    <source>
        <dbReference type="ARBA" id="ARBA00022723"/>
    </source>
</evidence>